<keyword evidence="2" id="KW-0378">Hydrolase</keyword>
<reference evidence="6 7" key="1">
    <citation type="journal article" date="2017" name="ISME J.">
        <title>Energy and carbon metabolisms in a deep terrestrial subsurface fluid microbial community.</title>
        <authorList>
            <person name="Momper L."/>
            <person name="Jungbluth S.P."/>
            <person name="Lee M.D."/>
            <person name="Amend J.P."/>
        </authorList>
    </citation>
    <scope>NUCLEOTIDE SEQUENCE [LARGE SCALE GENOMIC DNA]</scope>
    <source>
        <strain evidence="6">SURF_5</strain>
    </source>
</reference>
<dbReference type="NCBIfam" id="TIGR01613">
    <property type="entry name" value="primase_Cterm"/>
    <property type="match status" value="1"/>
</dbReference>
<dbReference type="InterPro" id="IPR027417">
    <property type="entry name" value="P-loop_NTPase"/>
</dbReference>
<dbReference type="Proteomes" id="UP000265882">
    <property type="component" value="Unassembled WGS sequence"/>
</dbReference>
<dbReference type="EMBL" id="QZKU01000034">
    <property type="protein sequence ID" value="RJP24475.1"/>
    <property type="molecule type" value="Genomic_DNA"/>
</dbReference>
<proteinExistence type="predicted"/>
<dbReference type="InterPro" id="IPR051620">
    <property type="entry name" value="ORF904-like_C"/>
</dbReference>
<dbReference type="InterPro" id="IPR014015">
    <property type="entry name" value="Helicase_SF3_DNA-vir"/>
</dbReference>
<accession>A0A3A4P0Z1</accession>
<dbReference type="SUPFAM" id="SSF52540">
    <property type="entry name" value="P-loop containing nucleoside triphosphate hydrolases"/>
    <property type="match status" value="1"/>
</dbReference>
<dbReference type="PANTHER" id="PTHR35372">
    <property type="entry name" value="ATP BINDING PROTEIN-RELATED"/>
    <property type="match status" value="1"/>
</dbReference>
<dbReference type="Gene3D" id="3.40.50.300">
    <property type="entry name" value="P-loop containing nucleotide triphosphate hydrolases"/>
    <property type="match status" value="1"/>
</dbReference>
<evidence type="ECO:0000256" key="2">
    <source>
        <dbReference type="ARBA" id="ARBA00022801"/>
    </source>
</evidence>
<evidence type="ECO:0000256" key="4">
    <source>
        <dbReference type="ARBA" id="ARBA00022840"/>
    </source>
</evidence>
<organism evidence="6 7">
    <name type="scientific">Abyssobacteria bacterium (strain SURF_5)</name>
    <dbReference type="NCBI Taxonomy" id="2093360"/>
    <lineage>
        <taxon>Bacteria</taxon>
        <taxon>Pseudomonadati</taxon>
        <taxon>Candidatus Hydrogenedentota</taxon>
        <taxon>Candidatus Abyssobacteria</taxon>
    </lineage>
</organism>
<evidence type="ECO:0000256" key="3">
    <source>
        <dbReference type="ARBA" id="ARBA00022806"/>
    </source>
</evidence>
<dbReference type="PROSITE" id="PS51206">
    <property type="entry name" value="SF3_HELICASE_1"/>
    <property type="match status" value="1"/>
</dbReference>
<feature type="non-terminal residue" evidence="6">
    <location>
        <position position="1"/>
    </location>
</feature>
<evidence type="ECO:0000259" key="5">
    <source>
        <dbReference type="PROSITE" id="PS51206"/>
    </source>
</evidence>
<dbReference type="InterPro" id="IPR004968">
    <property type="entry name" value="DNA_primase/NTPase_C"/>
</dbReference>
<dbReference type="InterPro" id="IPR006500">
    <property type="entry name" value="Helicase_put_C_phage/plasmid"/>
</dbReference>
<comment type="caution">
    <text evidence="6">The sequence shown here is derived from an EMBL/GenBank/DDBJ whole genome shotgun (WGS) entry which is preliminary data.</text>
</comment>
<keyword evidence="3" id="KW-0347">Helicase</keyword>
<dbReference type="GO" id="GO:0005524">
    <property type="term" value="F:ATP binding"/>
    <property type="evidence" value="ECO:0007669"/>
    <property type="project" value="UniProtKB-KW"/>
</dbReference>
<evidence type="ECO:0000313" key="7">
    <source>
        <dbReference type="Proteomes" id="UP000265882"/>
    </source>
</evidence>
<sequence length="299" mass="33907">SPAWRAFLERIMGGNIELMAFLQRMCGYALTGRTSEQKLFFLYGTGANGKSTFLNTLLHVWGDYGRRMPSDLLFDDRRDSHPTALASLQGVRLAVTAEIEQGKRMAEVLVKELTGGDRLAARKMRQDYFEFEPTHKVFLAGNHLPIIRGAEHAIWRRIDLVPFRVQIPESEQDRSLAAKLVSEAAGILRWCVDGALDWRHFTLMEPDEVTAATGAYRSDMDILGDFLAECTKVEPGAQNTSSALSKAYNRWCEKNGERPLCARTLGMRLKERGYEQDRSGHNRTRIWKDIVLIEEDALL</sequence>
<dbReference type="PANTHER" id="PTHR35372:SF2">
    <property type="entry name" value="SF3 HELICASE DOMAIN-CONTAINING PROTEIN"/>
    <property type="match status" value="1"/>
</dbReference>
<feature type="domain" description="SF3 helicase" evidence="5">
    <location>
        <begin position="17"/>
        <end position="176"/>
    </location>
</feature>
<name>A0A3A4P0Z1_ABYX5</name>
<evidence type="ECO:0000313" key="6">
    <source>
        <dbReference type="EMBL" id="RJP24475.1"/>
    </source>
</evidence>
<protein>
    <submittedName>
        <fullName evidence="6">DNA primase</fullName>
    </submittedName>
</protein>
<keyword evidence="4" id="KW-0067">ATP-binding</keyword>
<dbReference type="Pfam" id="PF03288">
    <property type="entry name" value="Pox_D5"/>
    <property type="match status" value="1"/>
</dbReference>
<dbReference type="Pfam" id="PF19263">
    <property type="entry name" value="DUF5906"/>
    <property type="match status" value="1"/>
</dbReference>
<dbReference type="AlphaFoldDB" id="A0A3A4P0Z1"/>
<dbReference type="GO" id="GO:0004386">
    <property type="term" value="F:helicase activity"/>
    <property type="evidence" value="ECO:0007669"/>
    <property type="project" value="UniProtKB-KW"/>
</dbReference>
<gene>
    <name evidence="6" type="ORF">C4520_03935</name>
</gene>
<dbReference type="InterPro" id="IPR045455">
    <property type="entry name" value="NrS-1_pol-like_helicase"/>
</dbReference>
<evidence type="ECO:0000256" key="1">
    <source>
        <dbReference type="ARBA" id="ARBA00022741"/>
    </source>
</evidence>
<dbReference type="GO" id="GO:0016787">
    <property type="term" value="F:hydrolase activity"/>
    <property type="evidence" value="ECO:0007669"/>
    <property type="project" value="UniProtKB-KW"/>
</dbReference>
<keyword evidence="1" id="KW-0547">Nucleotide-binding</keyword>